<evidence type="ECO:0000313" key="2">
    <source>
        <dbReference type="Proteomes" id="UP000261325"/>
    </source>
</evidence>
<evidence type="ECO:0000313" key="1">
    <source>
        <dbReference type="EMBL" id="HAC27327.1"/>
    </source>
</evidence>
<dbReference type="Proteomes" id="UP000261325">
    <property type="component" value="Unassembled WGS sequence"/>
</dbReference>
<name>A0A3B8WBT2_MARNT</name>
<accession>A0A3B8WBT2</accession>
<feature type="non-terminal residue" evidence="1">
    <location>
        <position position="1"/>
    </location>
</feature>
<sequence length="50" mass="5729">SFPYVQGEKVVAYDEDGFEIYEDKGLTPQFVALSQKHIKRLKARQLESVA</sequence>
<proteinExistence type="predicted"/>
<gene>
    <name evidence="1" type="ORF">DCF82_05885</name>
</gene>
<reference evidence="1 2" key="1">
    <citation type="journal article" date="2018" name="Nat. Biotechnol.">
        <title>A standardized bacterial taxonomy based on genome phylogeny substantially revises the tree of life.</title>
        <authorList>
            <person name="Parks D.H."/>
            <person name="Chuvochina M."/>
            <person name="Waite D.W."/>
            <person name="Rinke C."/>
            <person name="Skarshewski A."/>
            <person name="Chaumeil P.A."/>
            <person name="Hugenholtz P."/>
        </authorList>
    </citation>
    <scope>NUCLEOTIDE SEQUENCE [LARGE SCALE GENOMIC DNA]</scope>
    <source>
        <strain evidence="1">UBA9049</strain>
    </source>
</reference>
<dbReference type="AlphaFoldDB" id="A0A3B8WBT2"/>
<protein>
    <submittedName>
        <fullName evidence="1">Pilin assembly protein</fullName>
    </submittedName>
</protein>
<comment type="caution">
    <text evidence="1">The sequence shown here is derived from an EMBL/GenBank/DDBJ whole genome shotgun (WGS) entry which is preliminary data.</text>
</comment>
<dbReference type="EMBL" id="DLYI01000071">
    <property type="protein sequence ID" value="HAC27327.1"/>
    <property type="molecule type" value="Genomic_DNA"/>
</dbReference>
<organism evidence="1 2">
    <name type="scientific">Marinobacter nauticus</name>
    <name type="common">Marinobacter hydrocarbonoclasticus</name>
    <name type="synonym">Marinobacter aquaeolei</name>
    <dbReference type="NCBI Taxonomy" id="2743"/>
    <lineage>
        <taxon>Bacteria</taxon>
        <taxon>Pseudomonadati</taxon>
        <taxon>Pseudomonadota</taxon>
        <taxon>Gammaproteobacteria</taxon>
        <taxon>Pseudomonadales</taxon>
        <taxon>Marinobacteraceae</taxon>
        <taxon>Marinobacter</taxon>
    </lineage>
</organism>